<name>A0A9E9NSQ0_9BURK</name>
<dbReference type="InterPro" id="IPR012337">
    <property type="entry name" value="RNaseH-like_sf"/>
</dbReference>
<accession>A0A9E9NSQ0</accession>
<evidence type="ECO:0000259" key="1">
    <source>
        <dbReference type="SMART" id="SM00479"/>
    </source>
</evidence>
<dbReference type="GO" id="GO:0008408">
    <property type="term" value="F:3'-5' exonuclease activity"/>
    <property type="evidence" value="ECO:0007669"/>
    <property type="project" value="TreeGrafter"/>
</dbReference>
<dbReference type="Proteomes" id="UP001164819">
    <property type="component" value="Chromosome"/>
</dbReference>
<dbReference type="Gene3D" id="3.30.420.10">
    <property type="entry name" value="Ribonuclease H-like superfamily/Ribonuclease H"/>
    <property type="match status" value="1"/>
</dbReference>
<keyword evidence="2" id="KW-0540">Nuclease</keyword>
<dbReference type="GO" id="GO:0045004">
    <property type="term" value="P:DNA replication proofreading"/>
    <property type="evidence" value="ECO:0007669"/>
    <property type="project" value="TreeGrafter"/>
</dbReference>
<dbReference type="Pfam" id="PF00929">
    <property type="entry name" value="RNase_T"/>
    <property type="match status" value="1"/>
</dbReference>
<keyword evidence="2" id="KW-0378">Hydrolase</keyword>
<protein>
    <submittedName>
        <fullName evidence="2">3'-5' exonuclease</fullName>
    </submittedName>
</protein>
<dbReference type="InterPro" id="IPR013520">
    <property type="entry name" value="Ribonucl_H"/>
</dbReference>
<reference evidence="2" key="1">
    <citation type="journal article" date="2022" name="Front. Microbiol.">
        <title>New perspectives on an old grouping: The genomic and phenotypic variability of Oxalobacter formigenes and the implications for calcium oxalate stone prevention.</title>
        <authorList>
            <person name="Chmiel J.A."/>
            <person name="Carr C."/>
            <person name="Stuivenberg G.A."/>
            <person name="Venema R."/>
            <person name="Chanyi R.M."/>
            <person name="Al K.F."/>
            <person name="Giguere D."/>
            <person name="Say H."/>
            <person name="Akouris P.P."/>
            <person name="Dominguez Romero S.A."/>
            <person name="Kwong A."/>
            <person name="Tai V."/>
            <person name="Koval S.F."/>
            <person name="Razvi H."/>
            <person name="Bjazevic J."/>
            <person name="Burton J.P."/>
        </authorList>
    </citation>
    <scope>NUCLEOTIDE SEQUENCE</scope>
    <source>
        <strain evidence="2">OxK</strain>
    </source>
</reference>
<dbReference type="SUPFAM" id="SSF53098">
    <property type="entry name" value="Ribonuclease H-like"/>
    <property type="match status" value="1"/>
</dbReference>
<dbReference type="PANTHER" id="PTHR30231:SF37">
    <property type="entry name" value="EXODEOXYRIBONUCLEASE 10"/>
    <property type="match status" value="1"/>
</dbReference>
<dbReference type="EMBL" id="CP098251">
    <property type="protein sequence ID" value="WAV90660.1"/>
    <property type="molecule type" value="Genomic_DNA"/>
</dbReference>
<sequence>MNGDLFFLRQPDLFGTADSGSSVKKEPADEIQSLRKRLNKLLAKTDDFRLLERIPVTRSGLSLPYRFRNATGDEISIVFLDTETTGLSLDTDVIIELGLVRASFSPSKKQLVSIDRIASAYEDPGMPIPPFITELTGITDEKVSGQHIDETMVSDYLKDAFLIVAHNASFDRPFFEKRFKGFEEKKWACSLAGIDWRRFGFKNLKLEDLLLKSGYFYEAHRASIDCLALAWLLHVQNHAFADLLAQAGKKTVTVRAFGAPFEAKDALKTRGYRWHDGTTGPNRHWWKEIAEEEVADEKNFLDDLYPHGSDRAGFSVKTAAERFKSP</sequence>
<gene>
    <name evidence="2" type="ORF">NB646_07290</name>
</gene>
<organism evidence="2">
    <name type="scientific">Oxalobacter aliiformigenes</name>
    <dbReference type="NCBI Taxonomy" id="2946593"/>
    <lineage>
        <taxon>Bacteria</taxon>
        <taxon>Pseudomonadati</taxon>
        <taxon>Pseudomonadota</taxon>
        <taxon>Betaproteobacteria</taxon>
        <taxon>Burkholderiales</taxon>
        <taxon>Oxalobacteraceae</taxon>
        <taxon>Oxalobacter</taxon>
    </lineage>
</organism>
<dbReference type="NCBIfam" id="NF006615">
    <property type="entry name" value="PRK09182.1"/>
    <property type="match status" value="1"/>
</dbReference>
<dbReference type="PANTHER" id="PTHR30231">
    <property type="entry name" value="DNA POLYMERASE III SUBUNIT EPSILON"/>
    <property type="match status" value="1"/>
</dbReference>
<dbReference type="RefSeq" id="WP_269315656.1">
    <property type="nucleotide sequence ID" value="NZ_CP098251.1"/>
</dbReference>
<dbReference type="InterPro" id="IPR036397">
    <property type="entry name" value="RNaseH_sf"/>
</dbReference>
<evidence type="ECO:0000313" key="2">
    <source>
        <dbReference type="EMBL" id="WAV90660.1"/>
    </source>
</evidence>
<dbReference type="SMART" id="SM00479">
    <property type="entry name" value="EXOIII"/>
    <property type="match status" value="1"/>
</dbReference>
<feature type="domain" description="Exonuclease" evidence="1">
    <location>
        <begin position="76"/>
        <end position="242"/>
    </location>
</feature>
<dbReference type="AlphaFoldDB" id="A0A9E9NSQ0"/>
<dbReference type="GO" id="GO:0003676">
    <property type="term" value="F:nucleic acid binding"/>
    <property type="evidence" value="ECO:0007669"/>
    <property type="project" value="InterPro"/>
</dbReference>
<dbReference type="CDD" id="cd06127">
    <property type="entry name" value="DEDDh"/>
    <property type="match status" value="1"/>
</dbReference>
<dbReference type="GO" id="GO:0005829">
    <property type="term" value="C:cytosol"/>
    <property type="evidence" value="ECO:0007669"/>
    <property type="project" value="TreeGrafter"/>
</dbReference>
<proteinExistence type="predicted"/>
<keyword evidence="2" id="KW-0269">Exonuclease</keyword>